<organism evidence="2">
    <name type="scientific">uncultured marine virus</name>
    <dbReference type="NCBI Taxonomy" id="186617"/>
    <lineage>
        <taxon>Viruses</taxon>
        <taxon>environmental samples</taxon>
    </lineage>
</organism>
<evidence type="ECO:0000313" key="2">
    <source>
        <dbReference type="EMBL" id="AKH45970.1"/>
    </source>
</evidence>
<evidence type="ECO:0000256" key="1">
    <source>
        <dbReference type="SAM" id="MobiDB-lite"/>
    </source>
</evidence>
<protein>
    <submittedName>
        <fullName evidence="2">Uncharacterized protein</fullName>
    </submittedName>
</protein>
<reference evidence="2" key="2">
    <citation type="submission" date="2015-03" db="EMBL/GenBank/DDBJ databases">
        <authorList>
            <person name="Chow C.-E.T."/>
            <person name="Winget D.M."/>
            <person name="White R.A.III."/>
            <person name="Hallam S.J."/>
            <person name="Suttle C.A."/>
        </authorList>
    </citation>
    <scope>NUCLEOTIDE SEQUENCE</scope>
    <source>
        <strain evidence="2">Anoxic3_1</strain>
    </source>
</reference>
<name>A0A0F7L2A0_9VIRU</name>
<feature type="compositionally biased region" description="Polar residues" evidence="1">
    <location>
        <begin position="1"/>
        <end position="27"/>
    </location>
</feature>
<feature type="region of interest" description="Disordered" evidence="1">
    <location>
        <begin position="1"/>
        <end position="40"/>
    </location>
</feature>
<accession>A0A0F7L2A0</accession>
<dbReference type="EMBL" id="KR029577">
    <property type="protein sequence ID" value="AKH45970.1"/>
    <property type="molecule type" value="Genomic_DNA"/>
</dbReference>
<reference evidence="2" key="1">
    <citation type="journal article" date="2015" name="Front. Microbiol.">
        <title>Combining genomic sequencing methods to explore viral diversity and reveal potential virus-host interactions.</title>
        <authorList>
            <person name="Chow C.E."/>
            <person name="Winget D.M."/>
            <person name="White R.A.III."/>
            <person name="Hallam S.J."/>
            <person name="Suttle C.A."/>
        </authorList>
    </citation>
    <scope>NUCLEOTIDE SEQUENCE</scope>
    <source>
        <strain evidence="2">Anoxic3_1</strain>
    </source>
</reference>
<proteinExistence type="predicted"/>
<sequence>MPSTRSVRNNRAPPISSTRGSLPSTAGSMAVTMSAPGESSTWGGFLVRFWSSTSSGSDGLEASLSGLAGSAAAGSAWPGFSNVASVSDCVCGSCFCSAVESTNSESD</sequence>